<organism evidence="1 2">
    <name type="scientific">Limosa lapponica baueri</name>
    <dbReference type="NCBI Taxonomy" id="1758121"/>
    <lineage>
        <taxon>Eukaryota</taxon>
        <taxon>Metazoa</taxon>
        <taxon>Chordata</taxon>
        <taxon>Craniata</taxon>
        <taxon>Vertebrata</taxon>
        <taxon>Euteleostomi</taxon>
        <taxon>Archelosauria</taxon>
        <taxon>Archosauria</taxon>
        <taxon>Dinosauria</taxon>
        <taxon>Saurischia</taxon>
        <taxon>Theropoda</taxon>
        <taxon>Coelurosauria</taxon>
        <taxon>Aves</taxon>
        <taxon>Neognathae</taxon>
        <taxon>Neoaves</taxon>
        <taxon>Charadriiformes</taxon>
        <taxon>Scolopacidae</taxon>
        <taxon>Limosa</taxon>
    </lineage>
</organism>
<dbReference type="AlphaFoldDB" id="A0A2I0T2W5"/>
<keyword evidence="2" id="KW-1185">Reference proteome</keyword>
<keyword evidence="1" id="KW-0548">Nucleotidyltransferase</keyword>
<reference evidence="2" key="1">
    <citation type="submission" date="2017-11" db="EMBL/GenBank/DDBJ databases">
        <authorList>
            <person name="Lima N.C."/>
            <person name="Parody-Merino A.M."/>
            <person name="Battley P.F."/>
            <person name="Fidler A.E."/>
            <person name="Prosdocimi F."/>
        </authorList>
    </citation>
    <scope>NUCLEOTIDE SEQUENCE [LARGE SCALE GENOMIC DNA]</scope>
</reference>
<gene>
    <name evidence="1" type="ORF">llap_21584</name>
</gene>
<evidence type="ECO:0000313" key="1">
    <source>
        <dbReference type="EMBL" id="PKU28112.1"/>
    </source>
</evidence>
<dbReference type="EMBL" id="KZ522424">
    <property type="protein sequence ID" value="PKU28112.1"/>
    <property type="molecule type" value="Genomic_DNA"/>
</dbReference>
<evidence type="ECO:0000313" key="2">
    <source>
        <dbReference type="Proteomes" id="UP000233556"/>
    </source>
</evidence>
<dbReference type="Proteomes" id="UP000233556">
    <property type="component" value="Unassembled WGS sequence"/>
</dbReference>
<name>A0A2I0T2W5_LIMLA</name>
<dbReference type="OrthoDB" id="416454at2759"/>
<accession>A0A2I0T2W5</accession>
<keyword evidence="1" id="KW-0695">RNA-directed DNA polymerase</keyword>
<sequence length="126" mass="14406">MARLLAFYTEVTVLMHKGRALDVISLVFCKASDTVPNNTAKLGRYSAIECTLHKFADNTKLRGAFDKREGRDAIQRDLDSLEESAQVNLKRFDKAKCRVLHLGQGNTQYRMKGLRAALRRRTWGYQ</sequence>
<proteinExistence type="predicted"/>
<reference evidence="2" key="2">
    <citation type="submission" date="2017-12" db="EMBL/GenBank/DDBJ databases">
        <title>Genome sequence of the Bar-tailed Godwit (Limosa lapponica baueri).</title>
        <authorList>
            <person name="Lima N.C.B."/>
            <person name="Parody-Merino A.M."/>
            <person name="Battley P.F."/>
            <person name="Fidler A.E."/>
            <person name="Prosdocimi F."/>
        </authorList>
    </citation>
    <scope>NUCLEOTIDE SEQUENCE [LARGE SCALE GENOMIC DNA]</scope>
</reference>
<dbReference type="GO" id="GO:0003964">
    <property type="term" value="F:RNA-directed DNA polymerase activity"/>
    <property type="evidence" value="ECO:0007669"/>
    <property type="project" value="UniProtKB-KW"/>
</dbReference>
<protein>
    <submittedName>
        <fullName evidence="1">Rna-directed dna polymerase from mobile element jockey-like</fullName>
    </submittedName>
</protein>
<keyword evidence="1" id="KW-0808">Transferase</keyword>